<dbReference type="AlphaFoldDB" id="A0A447R0H6"/>
<gene>
    <name evidence="2" type="ORF">NCTC10047_01658</name>
</gene>
<accession>A0A447R0H6</accession>
<proteinExistence type="predicted"/>
<feature type="signal peptide" evidence="1">
    <location>
        <begin position="1"/>
        <end position="19"/>
    </location>
</feature>
<evidence type="ECO:0000313" key="3">
    <source>
        <dbReference type="Proteomes" id="UP000275676"/>
    </source>
</evidence>
<protein>
    <submittedName>
        <fullName evidence="2">Esterase</fullName>
    </submittedName>
</protein>
<dbReference type="EMBL" id="LR134156">
    <property type="protein sequence ID" value="VEA75806.1"/>
    <property type="molecule type" value="Genomic_DNA"/>
</dbReference>
<sequence>MKLTIVAAVFLTFSISAFAVEYPVLTNTSPEQVGFDSKNLTDLMAGFKIKLMPDTPVLIFW</sequence>
<evidence type="ECO:0000313" key="2">
    <source>
        <dbReference type="EMBL" id="VEA75806.1"/>
    </source>
</evidence>
<evidence type="ECO:0000256" key="1">
    <source>
        <dbReference type="SAM" id="SignalP"/>
    </source>
</evidence>
<reference evidence="2 3" key="1">
    <citation type="submission" date="2018-12" db="EMBL/GenBank/DDBJ databases">
        <authorList>
            <consortium name="Pathogen Informatics"/>
        </authorList>
    </citation>
    <scope>NUCLEOTIDE SEQUENCE [LARGE SCALE GENOMIC DNA]</scope>
    <source>
        <strain evidence="2 3">NCTC10047</strain>
    </source>
</reference>
<keyword evidence="1" id="KW-0732">Signal</keyword>
<organism evidence="2 3">
    <name type="scientific">Salmonella enterica subsp. arizonae</name>
    <dbReference type="NCBI Taxonomy" id="59203"/>
    <lineage>
        <taxon>Bacteria</taxon>
        <taxon>Pseudomonadati</taxon>
        <taxon>Pseudomonadota</taxon>
        <taxon>Gammaproteobacteria</taxon>
        <taxon>Enterobacterales</taxon>
        <taxon>Enterobacteriaceae</taxon>
        <taxon>Salmonella</taxon>
    </lineage>
</organism>
<feature type="chain" id="PRO_5019285616" evidence="1">
    <location>
        <begin position="20"/>
        <end position="61"/>
    </location>
</feature>
<name>A0A447R0H6_SALER</name>
<dbReference type="Proteomes" id="UP000275676">
    <property type="component" value="Chromosome"/>
</dbReference>